<reference evidence="1 2" key="1">
    <citation type="submission" date="2018-06" db="EMBL/GenBank/DDBJ databases">
        <authorList>
            <consortium name="Pathogen Informatics"/>
            <person name="Doyle S."/>
        </authorList>
    </citation>
    <scope>NUCLEOTIDE SEQUENCE [LARGE SCALE GENOMIC DNA]</scope>
    <source>
        <strain evidence="1 2">NCTC9381</strain>
    </source>
</reference>
<proteinExistence type="predicted"/>
<keyword evidence="2" id="KW-1185">Reference proteome</keyword>
<dbReference type="Proteomes" id="UP000254640">
    <property type="component" value="Unassembled WGS sequence"/>
</dbReference>
<name>A0A379AGT7_ENTAG</name>
<dbReference type="AlphaFoldDB" id="A0A379AGT7"/>
<organism evidence="1 2">
    <name type="scientific">Enterobacter agglomerans</name>
    <name type="common">Erwinia herbicola</name>
    <name type="synonym">Pantoea agglomerans</name>
    <dbReference type="NCBI Taxonomy" id="549"/>
    <lineage>
        <taxon>Bacteria</taxon>
        <taxon>Pseudomonadati</taxon>
        <taxon>Pseudomonadota</taxon>
        <taxon>Gammaproteobacteria</taxon>
        <taxon>Enterobacterales</taxon>
        <taxon>Erwiniaceae</taxon>
        <taxon>Pantoea</taxon>
        <taxon>Pantoea agglomerans group</taxon>
    </lineage>
</organism>
<evidence type="ECO:0000313" key="2">
    <source>
        <dbReference type="Proteomes" id="UP000254640"/>
    </source>
</evidence>
<accession>A0A379AGT7</accession>
<dbReference type="EMBL" id="UGSO01000001">
    <property type="protein sequence ID" value="SUB16430.1"/>
    <property type="molecule type" value="Genomic_DNA"/>
</dbReference>
<evidence type="ECO:0000313" key="1">
    <source>
        <dbReference type="EMBL" id="SUB16430.1"/>
    </source>
</evidence>
<protein>
    <submittedName>
        <fullName evidence="1">Uncharacterized protein</fullName>
    </submittedName>
</protein>
<sequence>MPWQHQRLALIDTIALWRAEFYRQHIGLLQQSLIGRQHGVVLLRLAFTWHQFQRVAGQ</sequence>
<gene>
    <name evidence="1" type="ORF">NCTC9381_02337</name>
</gene>